<evidence type="ECO:0000256" key="6">
    <source>
        <dbReference type="ARBA" id="ARBA00023006"/>
    </source>
</evidence>
<dbReference type="Pfam" id="PF07690">
    <property type="entry name" value="MFS_1"/>
    <property type="match status" value="1"/>
</dbReference>
<dbReference type="Gene3D" id="1.20.1250.20">
    <property type="entry name" value="MFS general substrate transporter like domains"/>
    <property type="match status" value="1"/>
</dbReference>
<evidence type="ECO:0000313" key="9">
    <source>
        <dbReference type="EMBL" id="KAJ8456567.1"/>
    </source>
</evidence>
<feature type="transmembrane region" description="Helical" evidence="8">
    <location>
        <begin position="325"/>
        <end position="349"/>
    </location>
</feature>
<dbReference type="InterPro" id="IPR050495">
    <property type="entry name" value="ATG22/LtaA_families"/>
</dbReference>
<evidence type="ECO:0000256" key="8">
    <source>
        <dbReference type="RuleBase" id="RU363073"/>
    </source>
</evidence>
<feature type="transmembrane region" description="Helical" evidence="8">
    <location>
        <begin position="403"/>
        <end position="425"/>
    </location>
</feature>
<keyword evidence="8" id="KW-0029">Amino-acid transport</keyword>
<name>A0AAD7X3R3_9APHY</name>
<dbReference type="PANTHER" id="PTHR23519">
    <property type="entry name" value="AUTOPHAGY-RELATED PROTEIN 22"/>
    <property type="match status" value="1"/>
</dbReference>
<feature type="transmembrane region" description="Helical" evidence="8">
    <location>
        <begin position="171"/>
        <end position="195"/>
    </location>
</feature>
<comment type="subcellular location">
    <subcellularLocation>
        <location evidence="1 8">Vacuole membrane</location>
        <topology evidence="1 8">Multi-pass membrane protein</topology>
    </subcellularLocation>
</comment>
<dbReference type="AlphaFoldDB" id="A0AAD7X3R3"/>
<dbReference type="InterPro" id="IPR024671">
    <property type="entry name" value="Atg22-like"/>
</dbReference>
<dbReference type="GO" id="GO:0006865">
    <property type="term" value="P:amino acid transport"/>
    <property type="evidence" value="ECO:0007669"/>
    <property type="project" value="UniProtKB-KW"/>
</dbReference>
<accession>A0AAD7X3R3</accession>
<keyword evidence="3 8" id="KW-0813">Transport</keyword>
<evidence type="ECO:0000256" key="5">
    <source>
        <dbReference type="ARBA" id="ARBA00022989"/>
    </source>
</evidence>
<dbReference type="Proteomes" id="UP001215151">
    <property type="component" value="Unassembled WGS sequence"/>
</dbReference>
<keyword evidence="8" id="KW-0926">Vacuole</keyword>
<keyword evidence="5 8" id="KW-1133">Transmembrane helix</keyword>
<dbReference type="Pfam" id="PF11700">
    <property type="entry name" value="ATG22"/>
    <property type="match status" value="1"/>
</dbReference>
<evidence type="ECO:0000256" key="4">
    <source>
        <dbReference type="ARBA" id="ARBA00022692"/>
    </source>
</evidence>
<proteinExistence type="inferred from homology"/>
<evidence type="ECO:0000313" key="10">
    <source>
        <dbReference type="Proteomes" id="UP001215151"/>
    </source>
</evidence>
<feature type="transmembrane region" description="Helical" evidence="8">
    <location>
        <begin position="112"/>
        <end position="134"/>
    </location>
</feature>
<dbReference type="GO" id="GO:0006914">
    <property type="term" value="P:autophagy"/>
    <property type="evidence" value="ECO:0007669"/>
    <property type="project" value="UniProtKB-KW"/>
</dbReference>
<reference evidence="9" key="1">
    <citation type="submission" date="2022-11" db="EMBL/GenBank/DDBJ databases">
        <title>Genome Sequence of Cubamyces cubensis.</title>
        <authorList>
            <person name="Buettner E."/>
        </authorList>
    </citation>
    <scope>NUCLEOTIDE SEQUENCE</scope>
    <source>
        <strain evidence="9">MPL-01</strain>
    </source>
</reference>
<dbReference type="GO" id="GO:0005774">
    <property type="term" value="C:vacuolar membrane"/>
    <property type="evidence" value="ECO:0007669"/>
    <property type="project" value="UniProtKB-SubCell"/>
</dbReference>
<evidence type="ECO:0000256" key="2">
    <source>
        <dbReference type="ARBA" id="ARBA00006978"/>
    </source>
</evidence>
<evidence type="ECO:0000256" key="1">
    <source>
        <dbReference type="ARBA" id="ARBA00004128"/>
    </source>
</evidence>
<keyword evidence="7 8" id="KW-0472">Membrane</keyword>
<comment type="caution">
    <text evidence="8">Lacks conserved residue(s) required for the propagation of feature annotation.</text>
</comment>
<feature type="transmembrane region" description="Helical" evidence="8">
    <location>
        <begin position="243"/>
        <end position="263"/>
    </location>
</feature>
<keyword evidence="4 8" id="KW-0812">Transmembrane</keyword>
<dbReference type="EMBL" id="JAPEVG010000661">
    <property type="protein sequence ID" value="KAJ8456567.1"/>
    <property type="molecule type" value="Genomic_DNA"/>
</dbReference>
<comment type="caution">
    <text evidence="9">The sequence shown here is derived from an EMBL/GenBank/DDBJ whole genome shotgun (WGS) entry which is preliminary data.</text>
</comment>
<sequence length="477" mass="52653">MSHLAPLEAVIPTSLAPLDDHEDSAKGSCDGISEFAVVGSAIDDEPVVTRKELWSYYLYHNGDNGIGPYGKCYAVVRALAHKAGYDPAQGPGNSCSPTGRCVLPWVGGVKSVSSIVLIAQGVSFAVITLLLTTVGPVADYGRFGRWVLLVFTVLCWAAQFATISLTEPDHWGLAMTLYIIGFTTFGATIVFYIAIFPRLARNTAHVRYLREKHRRGEITVEEYELEESMETNRISNLSTAHNNIGNVVILVSNLGILLALAGNPKVNNYALLLTNGYWVLLGIWWFVFQQPRPGLPLPKGAHYVTIGWKQIWVALQQYKQLPYTFTFLMGVFLLADYAMTNVVMILLPLWGLVGLRSSKFGYHNVWEYWAYNIITGLFIGPSYAFAQTIMAELTPPGYNNMFYGLYGLSTASASLIGPNIVQAIIDKSGNNWEGFPFLFALSTCASFIIWFGVDVPKGKRDAAAWAEKRRSNFQGGI</sequence>
<evidence type="ECO:0000256" key="7">
    <source>
        <dbReference type="ARBA" id="ARBA00023136"/>
    </source>
</evidence>
<dbReference type="GO" id="GO:0022857">
    <property type="term" value="F:transmembrane transporter activity"/>
    <property type="evidence" value="ECO:0007669"/>
    <property type="project" value="InterPro"/>
</dbReference>
<keyword evidence="10" id="KW-1185">Reference proteome</keyword>
<feature type="transmembrane region" description="Helical" evidence="8">
    <location>
        <begin position="269"/>
        <end position="288"/>
    </location>
</feature>
<gene>
    <name evidence="9" type="ORF">ONZ51_g12045</name>
</gene>
<evidence type="ECO:0000256" key="3">
    <source>
        <dbReference type="ARBA" id="ARBA00022448"/>
    </source>
</evidence>
<dbReference type="InterPro" id="IPR011701">
    <property type="entry name" value="MFS"/>
</dbReference>
<dbReference type="SUPFAM" id="SSF103473">
    <property type="entry name" value="MFS general substrate transporter"/>
    <property type="match status" value="1"/>
</dbReference>
<dbReference type="InterPro" id="IPR036259">
    <property type="entry name" value="MFS_trans_sf"/>
</dbReference>
<keyword evidence="6 8" id="KW-0072">Autophagy</keyword>
<feature type="transmembrane region" description="Helical" evidence="8">
    <location>
        <begin position="369"/>
        <end position="391"/>
    </location>
</feature>
<feature type="transmembrane region" description="Helical" evidence="8">
    <location>
        <begin position="146"/>
        <end position="165"/>
    </location>
</feature>
<organism evidence="9 10">
    <name type="scientific">Trametes cubensis</name>
    <dbReference type="NCBI Taxonomy" id="1111947"/>
    <lineage>
        <taxon>Eukaryota</taxon>
        <taxon>Fungi</taxon>
        <taxon>Dikarya</taxon>
        <taxon>Basidiomycota</taxon>
        <taxon>Agaricomycotina</taxon>
        <taxon>Agaricomycetes</taxon>
        <taxon>Polyporales</taxon>
        <taxon>Polyporaceae</taxon>
        <taxon>Trametes</taxon>
    </lineage>
</organism>
<comment type="similarity">
    <text evidence="2 8">Belongs to the ATG22 family.</text>
</comment>
<comment type="function">
    <text evidence="8">Vacuolar effluxer which mediate the efflux of amino acids resulting from autophagic degradation. The release of autophagic amino acids allows the maintenance of protein synthesis and viability during nitrogen starvation.</text>
</comment>
<feature type="transmembrane region" description="Helical" evidence="8">
    <location>
        <begin position="437"/>
        <end position="453"/>
    </location>
</feature>
<dbReference type="PANTHER" id="PTHR23519:SF4">
    <property type="entry name" value="AUTOPHAGY-RELATED PROTEIN"/>
    <property type="match status" value="1"/>
</dbReference>
<protein>
    <recommendedName>
        <fullName evidence="8">Autophagy-related protein</fullName>
    </recommendedName>
</protein>